<accession>A0A6A5X2C4</accession>
<gene>
    <name evidence="1" type="ORF">P154DRAFT_560154</name>
</gene>
<sequence>MNTEDDRRSLADDFPDIDAKISDAWAEIVRLRESYVEVNRLLNPGPAVPDGQLQELRINLNEKIQYLNSKCREFTRQLQEMSGPLEDTINTCVDKIGTQDRWWEGTNILSCEISREIKERLMEGNPPTNASTYAQYIQAQLRDIDLLRKHESFGWDKVHFSAVAEALRIMKMPDGPIPAFQVLLDYTMLVLHETHTRNSLSRLLRTQFGLIDTAFEDILSNIPDVSSEGGPFLHLAHAIRRIRNRMLTNNCTTFSTYNICVHNLLLSILNIMQERAWKQVRRATYLAVGQFLPAELVELVFEHALTAEELPQDPRLIVQAKNLTTGDTRLKLLWPCGHDMNIEWGREGRGHYIGLNSVCVSGPEWVEIPGNVMSS</sequence>
<dbReference type="OrthoDB" id="3799439at2759"/>
<organism evidence="1 2">
    <name type="scientific">Amniculicola lignicola CBS 123094</name>
    <dbReference type="NCBI Taxonomy" id="1392246"/>
    <lineage>
        <taxon>Eukaryota</taxon>
        <taxon>Fungi</taxon>
        <taxon>Dikarya</taxon>
        <taxon>Ascomycota</taxon>
        <taxon>Pezizomycotina</taxon>
        <taxon>Dothideomycetes</taxon>
        <taxon>Pleosporomycetidae</taxon>
        <taxon>Pleosporales</taxon>
        <taxon>Amniculicolaceae</taxon>
        <taxon>Amniculicola</taxon>
    </lineage>
</organism>
<name>A0A6A5X2C4_9PLEO</name>
<keyword evidence="2" id="KW-1185">Reference proteome</keyword>
<dbReference type="EMBL" id="ML977564">
    <property type="protein sequence ID" value="KAF2005236.1"/>
    <property type="molecule type" value="Genomic_DNA"/>
</dbReference>
<proteinExistence type="predicted"/>
<reference evidence="1" key="1">
    <citation type="journal article" date="2020" name="Stud. Mycol.">
        <title>101 Dothideomycetes genomes: a test case for predicting lifestyles and emergence of pathogens.</title>
        <authorList>
            <person name="Haridas S."/>
            <person name="Albert R."/>
            <person name="Binder M."/>
            <person name="Bloem J."/>
            <person name="Labutti K."/>
            <person name="Salamov A."/>
            <person name="Andreopoulos B."/>
            <person name="Baker S."/>
            <person name="Barry K."/>
            <person name="Bills G."/>
            <person name="Bluhm B."/>
            <person name="Cannon C."/>
            <person name="Castanera R."/>
            <person name="Culley D."/>
            <person name="Daum C."/>
            <person name="Ezra D."/>
            <person name="Gonzalez J."/>
            <person name="Henrissat B."/>
            <person name="Kuo A."/>
            <person name="Liang C."/>
            <person name="Lipzen A."/>
            <person name="Lutzoni F."/>
            <person name="Magnuson J."/>
            <person name="Mondo S."/>
            <person name="Nolan M."/>
            <person name="Ohm R."/>
            <person name="Pangilinan J."/>
            <person name="Park H.-J."/>
            <person name="Ramirez L."/>
            <person name="Alfaro M."/>
            <person name="Sun H."/>
            <person name="Tritt A."/>
            <person name="Yoshinaga Y."/>
            <person name="Zwiers L.-H."/>
            <person name="Turgeon B."/>
            <person name="Goodwin S."/>
            <person name="Spatafora J."/>
            <person name="Crous P."/>
            <person name="Grigoriev I."/>
        </authorList>
    </citation>
    <scope>NUCLEOTIDE SEQUENCE</scope>
    <source>
        <strain evidence="1">CBS 123094</strain>
    </source>
</reference>
<protein>
    <submittedName>
        <fullName evidence="1">Uncharacterized protein</fullName>
    </submittedName>
</protein>
<dbReference type="Proteomes" id="UP000799779">
    <property type="component" value="Unassembled WGS sequence"/>
</dbReference>
<dbReference type="AlphaFoldDB" id="A0A6A5X2C4"/>
<evidence type="ECO:0000313" key="1">
    <source>
        <dbReference type="EMBL" id="KAF2005236.1"/>
    </source>
</evidence>
<evidence type="ECO:0000313" key="2">
    <source>
        <dbReference type="Proteomes" id="UP000799779"/>
    </source>
</evidence>